<dbReference type="SUPFAM" id="SSF53067">
    <property type="entry name" value="Actin-like ATPase domain"/>
    <property type="match status" value="2"/>
</dbReference>
<name>A0ABT0C736_THEVL</name>
<evidence type="ECO:0000313" key="7">
    <source>
        <dbReference type="Proteomes" id="UP000830835"/>
    </source>
</evidence>
<reference evidence="6" key="1">
    <citation type="submission" date="2021-02" db="EMBL/GenBank/DDBJ databases">
        <title>The CRISPR/cas machinery reduction and long-range gene transfer in the hot spring cyanobacterium Synechococcus.</title>
        <authorList>
            <person name="Dvorak P."/>
            <person name="Jahodarova E."/>
            <person name="Hasler P."/>
            <person name="Poulickova A."/>
        </authorList>
    </citation>
    <scope>NUCLEOTIDE SEQUENCE</scope>
    <source>
        <strain evidence="6">Rupite</strain>
    </source>
</reference>
<dbReference type="InterPro" id="IPR000577">
    <property type="entry name" value="Carb_kinase_FGGY"/>
</dbReference>
<keyword evidence="2" id="KW-0808">Transferase</keyword>
<dbReference type="InterPro" id="IPR043129">
    <property type="entry name" value="ATPase_NBD"/>
</dbReference>
<dbReference type="CDD" id="cd07783">
    <property type="entry name" value="ASKHA_NBD_FGGY_SePSK_AtXK1-like"/>
    <property type="match status" value="1"/>
</dbReference>
<evidence type="ECO:0000256" key="3">
    <source>
        <dbReference type="ARBA" id="ARBA00022777"/>
    </source>
</evidence>
<sequence length="449" mass="48553">MQAVFLGIDLGTSGMRVVALSEQGEVVGKAERSWDPPETNPGRWLRTLKALLGQLKTELGQAYGIVALSACSTSGTVLAVDGRGIPMESAWLYSDKRGQAQAQQLGIPSSWGLSRWLWWAESYPERYQESYLAHPADFLLSQLGGRKQVTDHTHALKSGFDLESYSWPKEWLSQQGLNPKRFPEVVAPGTVLGTVGSEWGLGQEVLITAGMTDGCAGQLAAGASQIGQVSTSLGTTLIFKANSTEIIQTQSLYSHLHPDKTCWWPGAASFCGGGILPRYFPGGHFQTLDQQAQAYIPTGLISYPLVQPGERFPIVDPSFAGFLPAAEQGSPRFYAALLEGVAMVERLGLETLSAQGIPVQEPIWTTGGGSKSPLWLSIRASMLNRPLALVKHPEPAVGAAILAASAHWCCSVQQAAERLVQVKRYIQPQAAWVDPYAEAYQAFQTRLSN</sequence>
<feature type="domain" description="Carbohydrate kinase FGGY C-terminal" evidence="5">
    <location>
        <begin position="230"/>
        <end position="406"/>
    </location>
</feature>
<dbReference type="PIRSF" id="PIRSF000538">
    <property type="entry name" value="GlpK"/>
    <property type="match status" value="1"/>
</dbReference>
<evidence type="ECO:0000259" key="4">
    <source>
        <dbReference type="Pfam" id="PF00370"/>
    </source>
</evidence>
<dbReference type="Pfam" id="PF00370">
    <property type="entry name" value="FGGY_N"/>
    <property type="match status" value="1"/>
</dbReference>
<dbReference type="PANTHER" id="PTHR43095">
    <property type="entry name" value="SUGAR KINASE"/>
    <property type="match status" value="1"/>
</dbReference>
<dbReference type="RefSeq" id="WP_244348735.1">
    <property type="nucleotide sequence ID" value="NZ_JAFIRA010000002.1"/>
</dbReference>
<evidence type="ECO:0000256" key="2">
    <source>
        <dbReference type="ARBA" id="ARBA00022679"/>
    </source>
</evidence>
<evidence type="ECO:0000256" key="1">
    <source>
        <dbReference type="ARBA" id="ARBA00009156"/>
    </source>
</evidence>
<dbReference type="InterPro" id="IPR018484">
    <property type="entry name" value="FGGY_N"/>
</dbReference>
<comment type="caution">
    <text evidence="6">The sequence shown here is derived from an EMBL/GenBank/DDBJ whole genome shotgun (WGS) entry which is preliminary data.</text>
</comment>
<dbReference type="Gene3D" id="3.30.420.40">
    <property type="match status" value="2"/>
</dbReference>
<evidence type="ECO:0000313" key="6">
    <source>
        <dbReference type="EMBL" id="MCJ2541613.1"/>
    </source>
</evidence>
<dbReference type="InterPro" id="IPR018485">
    <property type="entry name" value="FGGY_C"/>
</dbReference>
<keyword evidence="7" id="KW-1185">Reference proteome</keyword>
<comment type="similarity">
    <text evidence="1">Belongs to the FGGY kinase family.</text>
</comment>
<keyword evidence="3 6" id="KW-0418">Kinase</keyword>
<dbReference type="Pfam" id="PF02782">
    <property type="entry name" value="FGGY_C"/>
    <property type="match status" value="1"/>
</dbReference>
<accession>A0ABT0C736</accession>
<dbReference type="Proteomes" id="UP000830835">
    <property type="component" value="Unassembled WGS sequence"/>
</dbReference>
<proteinExistence type="inferred from homology"/>
<dbReference type="InterPro" id="IPR050406">
    <property type="entry name" value="FGGY_Carb_Kinase"/>
</dbReference>
<organism evidence="6 7">
    <name type="scientific">Thermostichus vulcanus str. 'Rupite'</name>
    <dbReference type="NCBI Taxonomy" id="2813851"/>
    <lineage>
        <taxon>Bacteria</taxon>
        <taxon>Bacillati</taxon>
        <taxon>Cyanobacteriota</taxon>
        <taxon>Cyanophyceae</taxon>
        <taxon>Thermostichales</taxon>
        <taxon>Thermostichaceae</taxon>
        <taxon>Thermostichus</taxon>
    </lineage>
</organism>
<gene>
    <name evidence="6" type="ORF">JX360_01625</name>
</gene>
<protein>
    <submittedName>
        <fullName evidence="6">FGGY-family carbohydrate kinase</fullName>
    </submittedName>
</protein>
<feature type="domain" description="Carbohydrate kinase FGGY N-terminal" evidence="4">
    <location>
        <begin position="5"/>
        <end position="219"/>
    </location>
</feature>
<dbReference type="GO" id="GO:0016301">
    <property type="term" value="F:kinase activity"/>
    <property type="evidence" value="ECO:0007669"/>
    <property type="project" value="UniProtKB-KW"/>
</dbReference>
<dbReference type="PANTHER" id="PTHR43095:SF5">
    <property type="entry name" value="XYLULOSE KINASE"/>
    <property type="match status" value="1"/>
</dbReference>
<evidence type="ECO:0000259" key="5">
    <source>
        <dbReference type="Pfam" id="PF02782"/>
    </source>
</evidence>
<dbReference type="EMBL" id="JAFIRA010000002">
    <property type="protein sequence ID" value="MCJ2541613.1"/>
    <property type="molecule type" value="Genomic_DNA"/>
</dbReference>